<evidence type="ECO:0000313" key="3">
    <source>
        <dbReference type="Proteomes" id="UP001515480"/>
    </source>
</evidence>
<dbReference type="AlphaFoldDB" id="A0AB34IGA8"/>
<evidence type="ECO:0000313" key="2">
    <source>
        <dbReference type="EMBL" id="KAL1498758.1"/>
    </source>
</evidence>
<feature type="region of interest" description="Disordered" evidence="1">
    <location>
        <begin position="215"/>
        <end position="243"/>
    </location>
</feature>
<feature type="compositionally biased region" description="Polar residues" evidence="1">
    <location>
        <begin position="594"/>
        <end position="614"/>
    </location>
</feature>
<name>A0AB34IGA8_PRYPA</name>
<feature type="region of interest" description="Disordered" evidence="1">
    <location>
        <begin position="120"/>
        <end position="157"/>
    </location>
</feature>
<keyword evidence="3" id="KW-1185">Reference proteome</keyword>
<feature type="compositionally biased region" description="Polar residues" evidence="1">
    <location>
        <begin position="145"/>
        <end position="156"/>
    </location>
</feature>
<evidence type="ECO:0000256" key="1">
    <source>
        <dbReference type="SAM" id="MobiDB-lite"/>
    </source>
</evidence>
<accession>A0AB34IGA8</accession>
<sequence length="799" mass="84518">MLCHSVLLNSTPVKDAPGANLDDDAEPPRAVLLQYCVQTHLSRPSSLMVSFWQEPQCGCLMLAESQESPLRMATVAAEGGLGLDEAVDAFGLFSRLEAWISRCDSHLASSISALLQMGLSGTETPKESPGQAHTPVDHPGRLLTKHQSGSNFSLHSSPGVRELRNSLSIPGTLRVDDVSSVTRRHLQLPAHHLLPHCQYWQWDVRPFLKATPEQGVPSAIEGANPDKGDAHHPAEAPRSSIASPRMDDGLLRVELSSLLEAACDGRVSFLELDGSAPVTTFLASSDKSTSMPTSRPKSCVFLRGSAISADAATIVGLAWLSSGAEPKVHFGIVSLTDLAPPSQSDPIIQQLFASKLASATEQRGMGQACSAPISAEGGVTTPSATSRGDSHPPGDAQRNSAQQEKREALLSKFRRRLVACEGPAFAVATYRNLKKGAQPVSTDLEHALDACDELCHLEVELEIALRDPASAAVLASATRSILEANFRQIDMFGNESVIFSTTVSMVRDQLELLPSEHLATRSIRLPLASRAVLPLLATEMAKVFLPKAKIRLHAVDETAAAQRGDIDPIISLVGVRTFSSNTSSAGEPIAGAPTITTASRGNSFTPSAGSTMSRVPSDGEITFPVDASDGFERDKSERTTLVASDKERVERFPFSADFVSAAHGESRSLENANFWLLVTLGPAADPSGAGAPAAAQAGPGDEQVTPAPGGKQTPSSRLTRAPSDVPSVGSTQPAATQAEGAPGTERSHALIKAVVSELPRAQAQLLLDLLEQATANAQRRATQRLLLVNGCCMITSSRV</sequence>
<reference evidence="2 3" key="1">
    <citation type="journal article" date="2024" name="Science">
        <title>Giant polyketide synthase enzymes in the biosynthesis of giant marine polyether toxins.</title>
        <authorList>
            <person name="Fallon T.R."/>
            <person name="Shende V.V."/>
            <person name="Wierzbicki I.H."/>
            <person name="Pendleton A.L."/>
            <person name="Watervoot N.F."/>
            <person name="Auber R.P."/>
            <person name="Gonzalez D.J."/>
            <person name="Wisecaver J.H."/>
            <person name="Moore B.S."/>
        </authorList>
    </citation>
    <scope>NUCLEOTIDE SEQUENCE [LARGE SCALE GENOMIC DNA]</scope>
    <source>
        <strain evidence="2 3">12B1</strain>
    </source>
</reference>
<feature type="region of interest" description="Disordered" evidence="1">
    <location>
        <begin position="367"/>
        <end position="405"/>
    </location>
</feature>
<comment type="caution">
    <text evidence="2">The sequence shown here is derived from an EMBL/GenBank/DDBJ whole genome shotgun (WGS) entry which is preliminary data.</text>
</comment>
<feature type="compositionally biased region" description="Low complexity" evidence="1">
    <location>
        <begin position="686"/>
        <end position="700"/>
    </location>
</feature>
<feature type="region of interest" description="Disordered" evidence="1">
    <location>
        <begin position="582"/>
        <end position="638"/>
    </location>
</feature>
<feature type="region of interest" description="Disordered" evidence="1">
    <location>
        <begin position="686"/>
        <end position="745"/>
    </location>
</feature>
<organism evidence="2 3">
    <name type="scientific">Prymnesium parvum</name>
    <name type="common">Toxic golden alga</name>
    <dbReference type="NCBI Taxonomy" id="97485"/>
    <lineage>
        <taxon>Eukaryota</taxon>
        <taxon>Haptista</taxon>
        <taxon>Haptophyta</taxon>
        <taxon>Prymnesiophyceae</taxon>
        <taxon>Prymnesiales</taxon>
        <taxon>Prymnesiaceae</taxon>
        <taxon>Prymnesium</taxon>
    </lineage>
</organism>
<dbReference type="Proteomes" id="UP001515480">
    <property type="component" value="Unassembled WGS sequence"/>
</dbReference>
<proteinExistence type="predicted"/>
<feature type="compositionally biased region" description="Basic and acidic residues" evidence="1">
    <location>
        <begin position="224"/>
        <end position="235"/>
    </location>
</feature>
<gene>
    <name evidence="2" type="ORF">AB1Y20_014068</name>
</gene>
<dbReference type="EMBL" id="JBGBPQ010000027">
    <property type="protein sequence ID" value="KAL1498758.1"/>
    <property type="molecule type" value="Genomic_DNA"/>
</dbReference>
<protein>
    <submittedName>
        <fullName evidence="2">Uncharacterized protein</fullName>
    </submittedName>
</protein>